<dbReference type="Pfam" id="PF03330">
    <property type="entry name" value="DPBB_1"/>
    <property type="match status" value="1"/>
</dbReference>
<comment type="similarity">
    <text evidence="3 4">Belongs to the RlpA family.</text>
</comment>
<comment type="function">
    <text evidence="3">Lytic transglycosylase with a strong preference for naked glycan strands that lack stem peptides.</text>
</comment>
<keyword evidence="7" id="KW-1185">Reference proteome</keyword>
<evidence type="ECO:0000256" key="2">
    <source>
        <dbReference type="ARBA" id="ARBA00023316"/>
    </source>
</evidence>
<evidence type="ECO:0000256" key="4">
    <source>
        <dbReference type="RuleBase" id="RU003495"/>
    </source>
</evidence>
<evidence type="ECO:0000313" key="6">
    <source>
        <dbReference type="EMBL" id="KTT27288.1"/>
    </source>
</evidence>
<feature type="signal peptide" evidence="3">
    <location>
        <begin position="1"/>
        <end position="23"/>
    </location>
</feature>
<dbReference type="PATRIC" id="fig|433924.3.peg.1736"/>
<organism evidence="6 7">
    <name type="scientific">Pseudacidovorax intermedius</name>
    <dbReference type="NCBI Taxonomy" id="433924"/>
    <lineage>
        <taxon>Bacteria</taxon>
        <taxon>Pseudomonadati</taxon>
        <taxon>Pseudomonadota</taxon>
        <taxon>Betaproteobacteria</taxon>
        <taxon>Burkholderiales</taxon>
        <taxon>Comamonadaceae</taxon>
        <taxon>Pseudacidovorax</taxon>
    </lineage>
</organism>
<dbReference type="OrthoDB" id="9779128at2"/>
<evidence type="ECO:0000256" key="1">
    <source>
        <dbReference type="ARBA" id="ARBA00023239"/>
    </source>
</evidence>
<evidence type="ECO:0000259" key="5">
    <source>
        <dbReference type="Pfam" id="PF03330"/>
    </source>
</evidence>
<evidence type="ECO:0000256" key="3">
    <source>
        <dbReference type="HAMAP-Rule" id="MF_02071"/>
    </source>
</evidence>
<dbReference type="InterPro" id="IPR012997">
    <property type="entry name" value="RplA"/>
</dbReference>
<sequence precursor="true">MSVAATARAVCAGLATLLTVACAPLPPAPGEPAAAGASPPAAAAVPSAPAAAPAAAGKPPARSLLPLQRQAPLPADAPTSRVVQIFPEPGDAPDATELPGEEFERGGGSWYGIQFHRRRTASGEMFDMTSLTAAHKTLPFGTKVCVRSLVNGREVLVHINDRGPFTPGRIIDLSQAAAERIQLTSLGFKQVSLTVIGDEGGLCDGQRVEGGLVPINVAPVVRQPVRRAPARGKAPVRRR</sequence>
<keyword evidence="3" id="KW-0732">Signal</keyword>
<dbReference type="SUPFAM" id="SSF50685">
    <property type="entry name" value="Barwin-like endoglucanases"/>
    <property type="match status" value="1"/>
</dbReference>
<dbReference type="AlphaFoldDB" id="A0A147HBE2"/>
<dbReference type="InterPro" id="IPR036908">
    <property type="entry name" value="RlpA-like_sf"/>
</dbReference>
<dbReference type="Proteomes" id="UP000072741">
    <property type="component" value="Unassembled WGS sequence"/>
</dbReference>
<feature type="domain" description="RlpA-like protein double-psi beta-barrel" evidence="5">
    <location>
        <begin position="106"/>
        <end position="191"/>
    </location>
</feature>
<gene>
    <name evidence="3" type="primary">rlpA</name>
    <name evidence="6" type="ORF">NS331_02305</name>
</gene>
<feature type="chain" id="PRO_5009986052" description="Endolytic peptidoglycan transglycosylase RlpA" evidence="3">
    <location>
        <begin position="24"/>
        <end position="239"/>
    </location>
</feature>
<dbReference type="PANTHER" id="PTHR34183">
    <property type="entry name" value="ENDOLYTIC PEPTIDOGLYCAN TRANSGLYCOSYLASE RLPA"/>
    <property type="match status" value="1"/>
</dbReference>
<dbReference type="GO" id="GO:0008932">
    <property type="term" value="F:lytic endotransglycosylase activity"/>
    <property type="evidence" value="ECO:0007669"/>
    <property type="project" value="UniProtKB-UniRule"/>
</dbReference>
<accession>A0A147HBE2</accession>
<dbReference type="GO" id="GO:0000270">
    <property type="term" value="P:peptidoglycan metabolic process"/>
    <property type="evidence" value="ECO:0007669"/>
    <property type="project" value="UniProtKB-UniRule"/>
</dbReference>
<dbReference type="HAMAP" id="MF_02071">
    <property type="entry name" value="RlpA"/>
    <property type="match status" value="1"/>
</dbReference>
<dbReference type="InterPro" id="IPR034718">
    <property type="entry name" value="RlpA"/>
</dbReference>
<protein>
    <recommendedName>
        <fullName evidence="3">Endolytic peptidoglycan transglycosylase RlpA</fullName>
        <ecNumber evidence="3">4.2.2.-</ecNumber>
    </recommendedName>
</protein>
<dbReference type="EC" id="4.2.2.-" evidence="3"/>
<dbReference type="InterPro" id="IPR009009">
    <property type="entry name" value="RlpA-like_DPBB"/>
</dbReference>
<dbReference type="Gene3D" id="2.40.40.10">
    <property type="entry name" value="RlpA-like domain"/>
    <property type="match status" value="1"/>
</dbReference>
<evidence type="ECO:0000313" key="7">
    <source>
        <dbReference type="Proteomes" id="UP000072741"/>
    </source>
</evidence>
<proteinExistence type="inferred from homology"/>
<comment type="caution">
    <text evidence="6">The sequence shown here is derived from an EMBL/GenBank/DDBJ whole genome shotgun (WGS) entry which is preliminary data.</text>
</comment>
<dbReference type="EMBL" id="LDSL01000018">
    <property type="protein sequence ID" value="KTT27288.1"/>
    <property type="molecule type" value="Genomic_DNA"/>
</dbReference>
<dbReference type="CDD" id="cd22268">
    <property type="entry name" value="DPBB_RlpA-like"/>
    <property type="match status" value="1"/>
</dbReference>
<keyword evidence="2 3" id="KW-0961">Cell wall biogenesis/degradation</keyword>
<dbReference type="PANTHER" id="PTHR34183:SF1">
    <property type="entry name" value="ENDOLYTIC PEPTIDOGLYCAN TRANSGLYCOSYLASE RLPA"/>
    <property type="match status" value="1"/>
</dbReference>
<dbReference type="NCBIfam" id="TIGR00413">
    <property type="entry name" value="rlpA"/>
    <property type="match status" value="1"/>
</dbReference>
<keyword evidence="1 3" id="KW-0456">Lyase</keyword>
<name>A0A147HBE2_9BURK</name>
<dbReference type="RefSeq" id="WP_082702210.1">
    <property type="nucleotide sequence ID" value="NZ_LDSL01000018.1"/>
</dbReference>
<reference evidence="6 7" key="1">
    <citation type="journal article" date="2016" name="Front. Microbiol.">
        <title>Genomic Resource of Rice Seed Associated Bacteria.</title>
        <authorList>
            <person name="Midha S."/>
            <person name="Bansal K."/>
            <person name="Sharma S."/>
            <person name="Kumar N."/>
            <person name="Patil P.P."/>
            <person name="Chaudhry V."/>
            <person name="Patil P.B."/>
        </authorList>
    </citation>
    <scope>NUCLEOTIDE SEQUENCE [LARGE SCALE GENOMIC DNA]</scope>
    <source>
        <strain evidence="6 7">NS331</strain>
    </source>
</reference>
<dbReference type="GO" id="GO:0071555">
    <property type="term" value="P:cell wall organization"/>
    <property type="evidence" value="ECO:0007669"/>
    <property type="project" value="UniProtKB-KW"/>
</dbReference>